<protein>
    <submittedName>
        <fullName evidence="2">Uncharacterized protein</fullName>
    </submittedName>
</protein>
<evidence type="ECO:0000313" key="2">
    <source>
        <dbReference type="Ensembl" id="ENSMFAP00000059635.1"/>
    </source>
</evidence>
<accession>A0A7N9DA79</accession>
<dbReference type="Proteomes" id="UP000233100">
    <property type="component" value="Chromosome 2"/>
</dbReference>
<reference evidence="2 3" key="1">
    <citation type="submission" date="2013-03" db="EMBL/GenBank/DDBJ databases">
        <authorList>
            <person name="Warren W."/>
            <person name="Wilson R.K."/>
        </authorList>
    </citation>
    <scope>NUCLEOTIDE SEQUENCE</scope>
</reference>
<keyword evidence="3" id="KW-1185">Reference proteome</keyword>
<evidence type="ECO:0000313" key="3">
    <source>
        <dbReference type="Proteomes" id="UP000233100"/>
    </source>
</evidence>
<reference evidence="2" key="3">
    <citation type="submission" date="2025-09" db="UniProtKB">
        <authorList>
            <consortium name="Ensembl"/>
        </authorList>
    </citation>
    <scope>IDENTIFICATION</scope>
</reference>
<dbReference type="PANTHER" id="PTHR46254:SF3">
    <property type="entry name" value="SECRETED PROTEIN"/>
    <property type="match status" value="1"/>
</dbReference>
<name>A0A7N9DA79_MACFA</name>
<dbReference type="Ensembl" id="ENSMFAT00000098702.1">
    <property type="protein sequence ID" value="ENSMFAP00000059635.1"/>
    <property type="gene ID" value="ENSMFAG00000051385.1"/>
</dbReference>
<keyword evidence="1" id="KW-0812">Transmembrane</keyword>
<keyword evidence="1" id="KW-0472">Membrane</keyword>
<dbReference type="PANTHER" id="PTHR46254">
    <property type="entry name" value="PROTEIN GVQW1-RELATED"/>
    <property type="match status" value="1"/>
</dbReference>
<feature type="transmembrane region" description="Helical" evidence="1">
    <location>
        <begin position="6"/>
        <end position="30"/>
    </location>
</feature>
<keyword evidence="1" id="KW-1133">Transmembrane helix</keyword>
<dbReference type="AlphaFoldDB" id="A0A7N9DA79"/>
<feature type="transmembrane region" description="Helical" evidence="1">
    <location>
        <begin position="37"/>
        <end position="60"/>
    </location>
</feature>
<organism evidence="2 3">
    <name type="scientific">Macaca fascicularis</name>
    <name type="common">Crab-eating macaque</name>
    <name type="synonym">Cynomolgus monkey</name>
    <dbReference type="NCBI Taxonomy" id="9541"/>
    <lineage>
        <taxon>Eukaryota</taxon>
        <taxon>Metazoa</taxon>
        <taxon>Chordata</taxon>
        <taxon>Craniata</taxon>
        <taxon>Vertebrata</taxon>
        <taxon>Euteleostomi</taxon>
        <taxon>Mammalia</taxon>
        <taxon>Eutheria</taxon>
        <taxon>Euarchontoglires</taxon>
        <taxon>Primates</taxon>
        <taxon>Haplorrhini</taxon>
        <taxon>Catarrhini</taxon>
        <taxon>Cercopithecidae</taxon>
        <taxon>Cercopithecinae</taxon>
        <taxon>Macaca</taxon>
    </lineage>
</organism>
<evidence type="ECO:0000256" key="1">
    <source>
        <dbReference type="SAM" id="Phobius"/>
    </source>
</evidence>
<proteinExistence type="predicted"/>
<reference evidence="2" key="2">
    <citation type="submission" date="2025-08" db="UniProtKB">
        <authorList>
            <consortium name="Ensembl"/>
        </authorList>
    </citation>
    <scope>IDENTIFICATION</scope>
</reference>
<dbReference type="GeneTree" id="ENSGT00940000164709"/>
<dbReference type="PRINTS" id="PR02045">
    <property type="entry name" value="F138DOMAIN"/>
</dbReference>
<sequence length="172" mass="19785">MPSLILSYYFLISLFSSLWNIFHSAFYLVFLCSLPTLFIYFYLVLFFLRWSFLLVTQAGVQRRDLSSLQPPPLRFKQFSCPNLQSSWDYRCPPPHPANFSFSFFFFFFVFLEETGLYHVGQADLELLISDDPPASAPQSAAGITGVSDCAQPLLYLLISISKSSNPYFVFFL</sequence>